<dbReference type="SMART" id="SM00849">
    <property type="entry name" value="Lactamase_B"/>
    <property type="match status" value="1"/>
</dbReference>
<dbReference type="PANTHER" id="PTHR42951">
    <property type="entry name" value="METALLO-BETA-LACTAMASE DOMAIN-CONTAINING"/>
    <property type="match status" value="1"/>
</dbReference>
<dbReference type="InterPro" id="IPR036866">
    <property type="entry name" value="RibonucZ/Hydroxyglut_hydro"/>
</dbReference>
<proteinExistence type="inferred from homology"/>
<evidence type="ECO:0000313" key="4">
    <source>
        <dbReference type="Proteomes" id="UP001243009"/>
    </source>
</evidence>
<evidence type="ECO:0000259" key="2">
    <source>
        <dbReference type="SMART" id="SM00849"/>
    </source>
</evidence>
<name>A0ABT9EE25_9PROT</name>
<reference evidence="3 4" key="1">
    <citation type="submission" date="2023-08" db="EMBL/GenBank/DDBJ databases">
        <title>The draft genome sequence of Paracraurococcus sp. LOR1-02.</title>
        <authorList>
            <person name="Kingkaew E."/>
            <person name="Tanasupawat S."/>
        </authorList>
    </citation>
    <scope>NUCLEOTIDE SEQUENCE [LARGE SCALE GENOMIC DNA]</scope>
    <source>
        <strain evidence="3 4">LOR1-02</strain>
    </source>
</reference>
<dbReference type="SUPFAM" id="SSF56281">
    <property type="entry name" value="Metallo-hydrolase/oxidoreductase"/>
    <property type="match status" value="1"/>
</dbReference>
<comment type="caution">
    <text evidence="3">The sequence shown here is derived from an EMBL/GenBank/DDBJ whole genome shotgun (WGS) entry which is preliminary data.</text>
</comment>
<sequence length="278" mass="29780">MVRPQPSRPAGARQAACPRFLTLPGSGGNVAVLTGRDGKVMVDAGIEVSRRQMAAALEDLGPGPVTHLINTHWHFDHASGNQWLCELGPRIVAHENTLKHLATLQRVDDWDSDFAPLPPAALPMEVFQSDRTLALNGATLELRYYGPSHTDSDISVRFAEADILHAGDTYWNGVYPFIDHSTGGSIDGAIRAAEANLAAATDATIVIPGHGAPVSDRTGLLAFRDMLVSIRAKVAALKRQGRSLAETVAAKPTEEYDARWGGFVVGPALFTKLVYDGV</sequence>
<gene>
    <name evidence="3" type="ORF">Q7A36_39775</name>
</gene>
<dbReference type="InterPro" id="IPR050855">
    <property type="entry name" value="NDM-1-like"/>
</dbReference>
<dbReference type="Proteomes" id="UP001243009">
    <property type="component" value="Unassembled WGS sequence"/>
</dbReference>
<dbReference type="CDD" id="cd16282">
    <property type="entry name" value="metallo-hydrolase-like_MBL-fold"/>
    <property type="match status" value="1"/>
</dbReference>
<dbReference type="PANTHER" id="PTHR42951:SF4">
    <property type="entry name" value="ACYL-COENZYME A THIOESTERASE MBLAC2"/>
    <property type="match status" value="1"/>
</dbReference>
<dbReference type="Pfam" id="PF00753">
    <property type="entry name" value="Lactamase_B"/>
    <property type="match status" value="1"/>
</dbReference>
<organism evidence="3 4">
    <name type="scientific">Paracraurococcus lichenis</name>
    <dbReference type="NCBI Taxonomy" id="3064888"/>
    <lineage>
        <taxon>Bacteria</taxon>
        <taxon>Pseudomonadati</taxon>
        <taxon>Pseudomonadota</taxon>
        <taxon>Alphaproteobacteria</taxon>
        <taxon>Acetobacterales</taxon>
        <taxon>Roseomonadaceae</taxon>
        <taxon>Paracraurococcus</taxon>
    </lineage>
</organism>
<feature type="domain" description="Metallo-beta-lactamase" evidence="2">
    <location>
        <begin position="27"/>
        <end position="210"/>
    </location>
</feature>
<keyword evidence="4" id="KW-1185">Reference proteome</keyword>
<evidence type="ECO:0000313" key="3">
    <source>
        <dbReference type="EMBL" id="MDO9714486.1"/>
    </source>
</evidence>
<dbReference type="InterPro" id="IPR001279">
    <property type="entry name" value="Metallo-B-lactamas"/>
</dbReference>
<protein>
    <submittedName>
        <fullName evidence="3">MBL fold metallo-hydrolase</fullName>
    </submittedName>
</protein>
<dbReference type="EMBL" id="JAUTWS010000291">
    <property type="protein sequence ID" value="MDO9714486.1"/>
    <property type="molecule type" value="Genomic_DNA"/>
</dbReference>
<evidence type="ECO:0000256" key="1">
    <source>
        <dbReference type="ARBA" id="ARBA00005250"/>
    </source>
</evidence>
<accession>A0ABT9EE25</accession>
<dbReference type="Gene3D" id="3.60.15.10">
    <property type="entry name" value="Ribonuclease Z/Hydroxyacylglutathione hydrolase-like"/>
    <property type="match status" value="1"/>
</dbReference>
<comment type="similarity">
    <text evidence="1">Belongs to the metallo-beta-lactamase superfamily. Class-B beta-lactamase family.</text>
</comment>